<evidence type="ECO:0000313" key="1">
    <source>
        <dbReference type="EMBL" id="MCK7615183.1"/>
    </source>
</evidence>
<protein>
    <submittedName>
        <fullName evidence="1">Uncharacterized protein</fullName>
    </submittedName>
</protein>
<dbReference type="EMBL" id="JALNMJ010000022">
    <property type="protein sequence ID" value="MCK7615183.1"/>
    <property type="molecule type" value="Genomic_DNA"/>
</dbReference>
<dbReference type="Proteomes" id="UP001431221">
    <property type="component" value="Unassembled WGS sequence"/>
</dbReference>
<accession>A0ABT0H0H5</accession>
<comment type="caution">
    <text evidence="1">The sequence shown here is derived from an EMBL/GenBank/DDBJ whole genome shotgun (WGS) entry which is preliminary data.</text>
</comment>
<organism evidence="1 2">
    <name type="scientific">Roseibium sediminicola</name>
    <dbReference type="NCBI Taxonomy" id="2933272"/>
    <lineage>
        <taxon>Bacteria</taxon>
        <taxon>Pseudomonadati</taxon>
        <taxon>Pseudomonadota</taxon>
        <taxon>Alphaproteobacteria</taxon>
        <taxon>Hyphomicrobiales</taxon>
        <taxon>Stappiaceae</taxon>
        <taxon>Roseibium</taxon>
    </lineage>
</organism>
<keyword evidence="2" id="KW-1185">Reference proteome</keyword>
<proteinExistence type="predicted"/>
<dbReference type="RefSeq" id="WP_248158240.1">
    <property type="nucleotide sequence ID" value="NZ_JALNMJ010000022.1"/>
</dbReference>
<sequence>MSSDAVLTALHAVLTGLAAAEADVPEIARNENLDDAFAALDGGAQAYGNMVDGDLERISEALGVTGGQYEIRQFALLELIVKAPSDAERRAAFEAILFKVHAALEAATGGVANWEITGIERLNQATDGDPEAAGRTVEITCEFVSDVPY</sequence>
<gene>
    <name evidence="1" type="ORF">M0H32_23710</name>
</gene>
<reference evidence="1" key="1">
    <citation type="submission" date="2022-04" db="EMBL/GenBank/DDBJ databases">
        <title>Roseibium sp. CAU 1639 isolated from mud.</title>
        <authorList>
            <person name="Kim W."/>
        </authorList>
    </citation>
    <scope>NUCLEOTIDE SEQUENCE</scope>
    <source>
        <strain evidence="1">CAU 1639</strain>
    </source>
</reference>
<name>A0ABT0H0H5_9HYPH</name>
<evidence type="ECO:0000313" key="2">
    <source>
        <dbReference type="Proteomes" id="UP001431221"/>
    </source>
</evidence>